<evidence type="ECO:0000256" key="6">
    <source>
        <dbReference type="ARBA" id="ARBA00023136"/>
    </source>
</evidence>
<dbReference type="Gene3D" id="1.20.1280.290">
    <property type="match status" value="1"/>
</dbReference>
<dbReference type="Gene3D" id="3.40.140.10">
    <property type="entry name" value="Cytidine Deaminase, domain 2"/>
    <property type="match status" value="1"/>
</dbReference>
<keyword evidence="6 9" id="KW-0472">Membrane</keyword>
<dbReference type="AlphaFoldDB" id="A0A154P598"/>
<feature type="transmembrane region" description="Helical" evidence="9">
    <location>
        <begin position="424"/>
        <end position="441"/>
    </location>
</feature>
<dbReference type="InterPro" id="IPR006603">
    <property type="entry name" value="PQ-loop_rpt"/>
</dbReference>
<comment type="similarity">
    <text evidence="7">Belongs to the MPDU1 (TC 2.A.43.3) family.</text>
</comment>
<keyword evidence="5 9" id="KW-1133">Transmembrane helix</keyword>
<dbReference type="Pfam" id="PF04193">
    <property type="entry name" value="PQ-loop"/>
    <property type="match status" value="2"/>
</dbReference>
<evidence type="ECO:0000256" key="8">
    <source>
        <dbReference type="ARBA" id="ARBA00067517"/>
    </source>
</evidence>
<keyword evidence="2" id="KW-0813">Transport</keyword>
<dbReference type="Proteomes" id="UP000076502">
    <property type="component" value="Unassembled WGS sequence"/>
</dbReference>
<dbReference type="InterPro" id="IPR016817">
    <property type="entry name" value="MannP-dilichol_defect-1"/>
</dbReference>
<dbReference type="PANTHER" id="PTHR12226">
    <property type="entry name" value="MANNOSE-P-DOLICHOL UTILIZATION DEFECT 1 LEC35 -RELATED"/>
    <property type="match status" value="1"/>
</dbReference>
<evidence type="ECO:0000256" key="7">
    <source>
        <dbReference type="ARBA" id="ARBA00038475"/>
    </source>
</evidence>
<feature type="transmembrane region" description="Helical" evidence="9">
    <location>
        <begin position="394"/>
        <end position="417"/>
    </location>
</feature>
<comment type="subcellular location">
    <subcellularLocation>
        <location evidence="1">Membrane</location>
        <topology evidence="1">Multi-pass membrane protein</topology>
    </subcellularLocation>
</comment>
<reference evidence="11 12" key="1">
    <citation type="submission" date="2015-07" db="EMBL/GenBank/DDBJ databases">
        <title>The genome of Dufourea novaeangliae.</title>
        <authorList>
            <person name="Pan H."/>
            <person name="Kapheim K."/>
        </authorList>
    </citation>
    <scope>NUCLEOTIDE SEQUENCE [LARGE SCALE GENOMIC DNA]</scope>
    <source>
        <strain evidence="11">0120121106</strain>
        <tissue evidence="11">Whole body</tissue>
    </source>
</reference>
<dbReference type="STRING" id="178035.A0A154P598"/>
<evidence type="ECO:0000313" key="11">
    <source>
        <dbReference type="EMBL" id="KZC07099.1"/>
    </source>
</evidence>
<evidence type="ECO:0000259" key="10">
    <source>
        <dbReference type="PROSITE" id="PS50249"/>
    </source>
</evidence>
<evidence type="ECO:0000256" key="2">
    <source>
        <dbReference type="ARBA" id="ARBA00022448"/>
    </source>
</evidence>
<proteinExistence type="inferred from homology"/>
<dbReference type="PROSITE" id="PS50249">
    <property type="entry name" value="MPN"/>
    <property type="match status" value="1"/>
</dbReference>
<feature type="transmembrane region" description="Helical" evidence="9">
    <location>
        <begin position="368"/>
        <end position="388"/>
    </location>
</feature>
<gene>
    <name evidence="11" type="ORF">WN55_08481</name>
</gene>
<feature type="transmembrane region" description="Helical" evidence="9">
    <location>
        <begin position="477"/>
        <end position="496"/>
    </location>
</feature>
<keyword evidence="4" id="KW-0677">Repeat</keyword>
<protein>
    <recommendedName>
        <fullName evidence="8">Mannose-P-dolichol utilization defect 1 protein homolog</fullName>
    </recommendedName>
</protein>
<keyword evidence="3 9" id="KW-0812">Transmembrane</keyword>
<accession>A0A154P598</accession>
<evidence type="ECO:0000256" key="3">
    <source>
        <dbReference type="ARBA" id="ARBA00022692"/>
    </source>
</evidence>
<dbReference type="GO" id="GO:0016020">
    <property type="term" value="C:membrane"/>
    <property type="evidence" value="ECO:0007669"/>
    <property type="project" value="UniProtKB-SubCell"/>
</dbReference>
<dbReference type="EMBL" id="KQ434822">
    <property type="protein sequence ID" value="KZC07099.1"/>
    <property type="molecule type" value="Genomic_DNA"/>
</dbReference>
<dbReference type="FunFam" id="1.20.1280.290:FF:000006">
    <property type="entry name" value="mannose-P-dolichol utilization defect 1 protein"/>
    <property type="match status" value="1"/>
</dbReference>
<keyword evidence="12" id="KW-1185">Reference proteome</keyword>
<evidence type="ECO:0000256" key="9">
    <source>
        <dbReference type="SAM" id="Phobius"/>
    </source>
</evidence>
<dbReference type="InterPro" id="IPR037518">
    <property type="entry name" value="MPN"/>
</dbReference>
<feature type="transmembrane region" description="Helical" evidence="9">
    <location>
        <begin position="508"/>
        <end position="529"/>
    </location>
</feature>
<feature type="transmembrane region" description="Helical" evidence="9">
    <location>
        <begin position="41"/>
        <end position="65"/>
    </location>
</feature>
<evidence type="ECO:0000256" key="4">
    <source>
        <dbReference type="ARBA" id="ARBA00022737"/>
    </source>
</evidence>
<name>A0A154P598_DUFNO</name>
<evidence type="ECO:0000313" key="12">
    <source>
        <dbReference type="Proteomes" id="UP000076502"/>
    </source>
</evidence>
<dbReference type="GO" id="GO:0009312">
    <property type="term" value="P:oligosaccharide biosynthetic process"/>
    <property type="evidence" value="ECO:0007669"/>
    <property type="project" value="TreeGrafter"/>
</dbReference>
<dbReference type="SUPFAM" id="SSF102712">
    <property type="entry name" value="JAB1/MPN domain"/>
    <property type="match status" value="1"/>
</dbReference>
<dbReference type="OrthoDB" id="167806at2759"/>
<evidence type="ECO:0000256" key="1">
    <source>
        <dbReference type="ARBA" id="ARBA00004141"/>
    </source>
</evidence>
<organism evidence="11 12">
    <name type="scientific">Dufourea novaeangliae</name>
    <name type="common">Sweat bee</name>
    <dbReference type="NCBI Taxonomy" id="178035"/>
    <lineage>
        <taxon>Eukaryota</taxon>
        <taxon>Metazoa</taxon>
        <taxon>Ecdysozoa</taxon>
        <taxon>Arthropoda</taxon>
        <taxon>Hexapoda</taxon>
        <taxon>Insecta</taxon>
        <taxon>Pterygota</taxon>
        <taxon>Neoptera</taxon>
        <taxon>Endopterygota</taxon>
        <taxon>Hymenoptera</taxon>
        <taxon>Apocrita</taxon>
        <taxon>Aculeata</taxon>
        <taxon>Apoidea</taxon>
        <taxon>Anthophila</taxon>
        <taxon>Halictidae</taxon>
        <taxon>Rophitinae</taxon>
        <taxon>Dufourea</taxon>
    </lineage>
</organism>
<sequence>MEESLEKVQTSPPMQVVRVPVNRANFGIRSHAMNMSTMVELTFFSTLGKILPFLVIITTTIALLVDLQCHLTDKEVCGYLGGHWDINSHNLSISTAFPCWYSGKDKSAAAAVEAEIARAMEWKQVTVVGLCHSGPRSHASPSLRDVDSQTNYSISSTRIWTCTHAAVFLTPVNFKPDSAIITPTSKLFVMQPFTSRDSIKKDNIITTDFASITQIKDGNSTTSKQHISPTEVMPSFQSGGLKISVKNTKCDYDFPPADFSKMPNPLGTDNSVNKTRSSTPPDYPLADITQQISKFSDLTKLANFSTADLAKLSGFSIADFTRTSSPSPYTYMHNIANLFGPILILLASSRIKVPQILKLLQSKSAEGINVLSVLLDLFAITAMVSYSFVSGFPFSAWGDGVFLGLQTVAIAVLVMHFSGNTAQATAFLAAYVAVVSTAVSGLTPVNILWACQAMNIPIILISKLIQARTNYCNGSTGQLSAVTGFMLFLGSLIRIFTSIQETGDMTMIIMYICSTIANAVIVSQMLYYWNVDVSCKEKTKKIQ</sequence>
<evidence type="ECO:0000256" key="5">
    <source>
        <dbReference type="ARBA" id="ARBA00022989"/>
    </source>
</evidence>
<dbReference type="PANTHER" id="PTHR12226:SF2">
    <property type="entry name" value="MANNOSE-P-DOLICHOL UTILIZATION DEFECT 1 PROTEIN"/>
    <property type="match status" value="1"/>
</dbReference>
<dbReference type="SMART" id="SM00679">
    <property type="entry name" value="CTNS"/>
    <property type="match status" value="2"/>
</dbReference>
<feature type="domain" description="MPN" evidence="10">
    <location>
        <begin position="55"/>
        <end position="190"/>
    </location>
</feature>